<sequence>LQLANQGQMNWLQHALNIQNTRASGVQTVQLQNLQGLQNLQTFPALQSLQSIQGIQALQQGQIINNGSLQNLGAVSIGTTGATISAIPLGNPQVAMHTSTSAAAAAALGGQQTVIAAAQIQQDPNDPTKWQIVSNTSTATPSVSSPMSISVSSTLSTSASGSESMSSGRRVRRVACTCPNCTSTEKHTGENKKKQHICHIQGCGKVYGKTSHLRAHLRWHSGDRPFVCNWLFCGKRFTRSDELQRHKRTHTGEKKFQCPECSKRFMRSDHLTKHIRTHNAKRQMLGDAVSSTQGLELEPHATEEEDDDDCIDEEGDETGCMINADTKVYRDSMSENKEDEVDDDEEEEDDDDDEKEKQEEKKSIVDRYHAVQEVCLTVQQGLDMVASLGERVKNTFNWSVPWLSTLAVIALLAGSVVLFLIPLRYLLLAWGINKFTKKLRKPNALSNNELMDFLSRVPSDNELMQYRELRPDIPANTASNKKKRS</sequence>
<feature type="domain" description="C2H2-type" evidence="14">
    <location>
        <begin position="256"/>
        <end position="283"/>
    </location>
</feature>
<keyword evidence="5" id="KW-0862">Zinc</keyword>
<dbReference type="InterPro" id="IPR013583">
    <property type="entry name" value="MCTP_C"/>
</dbReference>
<evidence type="ECO:0000259" key="14">
    <source>
        <dbReference type="PROSITE" id="PS50157"/>
    </source>
</evidence>
<evidence type="ECO:0000256" key="3">
    <source>
        <dbReference type="ARBA" id="ARBA00022737"/>
    </source>
</evidence>
<evidence type="ECO:0000256" key="5">
    <source>
        <dbReference type="ARBA" id="ARBA00022833"/>
    </source>
</evidence>
<keyword evidence="7" id="KW-0238">DNA-binding</keyword>
<keyword evidence="4 11" id="KW-0863">Zinc-finger</keyword>
<dbReference type="Pfam" id="PF00096">
    <property type="entry name" value="zf-C2H2"/>
    <property type="match status" value="3"/>
</dbReference>
<keyword evidence="6" id="KW-0805">Transcription regulation</keyword>
<dbReference type="GO" id="GO:0008270">
    <property type="term" value="F:zinc ion binding"/>
    <property type="evidence" value="ECO:0007669"/>
    <property type="project" value="UniProtKB-KW"/>
</dbReference>
<dbReference type="FunFam" id="3.30.160.60:FF:000014">
    <property type="entry name" value="Transcription factor Sp3"/>
    <property type="match status" value="1"/>
</dbReference>
<evidence type="ECO:0000256" key="6">
    <source>
        <dbReference type="ARBA" id="ARBA00023015"/>
    </source>
</evidence>
<dbReference type="GO" id="GO:0000978">
    <property type="term" value="F:RNA polymerase II cis-regulatory region sequence-specific DNA binding"/>
    <property type="evidence" value="ECO:0007669"/>
    <property type="project" value="TreeGrafter"/>
</dbReference>
<dbReference type="PANTHER" id="PTHR23235">
    <property type="entry name" value="KRUEPPEL-LIKE TRANSCRIPTION FACTOR"/>
    <property type="match status" value="1"/>
</dbReference>
<evidence type="ECO:0000256" key="8">
    <source>
        <dbReference type="ARBA" id="ARBA00023163"/>
    </source>
</evidence>
<evidence type="ECO:0000256" key="2">
    <source>
        <dbReference type="ARBA" id="ARBA00022723"/>
    </source>
</evidence>
<dbReference type="GO" id="GO:0005634">
    <property type="term" value="C:nucleus"/>
    <property type="evidence" value="ECO:0007669"/>
    <property type="project" value="UniProtKB-SubCell"/>
</dbReference>
<dbReference type="Pfam" id="PF08372">
    <property type="entry name" value="PRT_C"/>
    <property type="match status" value="1"/>
</dbReference>
<dbReference type="InterPro" id="IPR013087">
    <property type="entry name" value="Znf_C2H2_type"/>
</dbReference>
<evidence type="ECO:0000256" key="12">
    <source>
        <dbReference type="SAM" id="MobiDB-lite"/>
    </source>
</evidence>
<evidence type="ECO:0000256" key="4">
    <source>
        <dbReference type="ARBA" id="ARBA00022771"/>
    </source>
</evidence>
<dbReference type="GO" id="GO:0000981">
    <property type="term" value="F:DNA-binding transcription factor activity, RNA polymerase II-specific"/>
    <property type="evidence" value="ECO:0007669"/>
    <property type="project" value="TreeGrafter"/>
</dbReference>
<evidence type="ECO:0000256" key="11">
    <source>
        <dbReference type="PROSITE-ProRule" id="PRU00042"/>
    </source>
</evidence>
<feature type="domain" description="C2H2-type" evidence="14">
    <location>
        <begin position="196"/>
        <end position="225"/>
    </location>
</feature>
<dbReference type="SMART" id="SM00355">
    <property type="entry name" value="ZnF_C2H2"/>
    <property type="match status" value="3"/>
</dbReference>
<evidence type="ECO:0000313" key="15">
    <source>
        <dbReference type="EMBL" id="CEK90572.1"/>
    </source>
</evidence>
<feature type="region of interest" description="Disordered" evidence="12">
    <location>
        <begin position="137"/>
        <end position="166"/>
    </location>
</feature>
<keyword evidence="8" id="KW-0804">Transcription</keyword>
<feature type="compositionally biased region" description="Low complexity" evidence="12">
    <location>
        <begin position="141"/>
        <end position="166"/>
    </location>
</feature>
<dbReference type="PROSITE" id="PS50157">
    <property type="entry name" value="ZINC_FINGER_C2H2_2"/>
    <property type="match status" value="3"/>
</dbReference>
<feature type="transmembrane region" description="Helical" evidence="13">
    <location>
        <begin position="402"/>
        <end position="432"/>
    </location>
</feature>
<comment type="subcellular location">
    <subcellularLocation>
        <location evidence="1">Nucleus</location>
    </subcellularLocation>
</comment>
<protein>
    <recommendedName>
        <fullName evidence="14">C2H2-type domain-containing protein</fullName>
    </recommendedName>
</protein>
<dbReference type="AlphaFoldDB" id="A0A0B7BCG1"/>
<dbReference type="PROSITE" id="PS00028">
    <property type="entry name" value="ZINC_FINGER_C2H2_1"/>
    <property type="match status" value="3"/>
</dbReference>
<keyword evidence="13" id="KW-1133">Transmembrane helix</keyword>
<accession>A0A0B7BCG1</accession>
<reference evidence="15" key="1">
    <citation type="submission" date="2014-12" db="EMBL/GenBank/DDBJ databases">
        <title>Insight into the proteome of Arion vulgaris.</title>
        <authorList>
            <person name="Aradska J."/>
            <person name="Bulat T."/>
            <person name="Smidak R."/>
            <person name="Sarate P."/>
            <person name="Gangsoo J."/>
            <person name="Sialana F."/>
            <person name="Bilban M."/>
            <person name="Lubec G."/>
        </authorList>
    </citation>
    <scope>NUCLEOTIDE SEQUENCE</scope>
    <source>
        <tissue evidence="15">Skin</tissue>
    </source>
</reference>
<dbReference type="PANTHER" id="PTHR23235:SF170">
    <property type="entry name" value="FI01014P-RELATED"/>
    <property type="match status" value="1"/>
</dbReference>
<evidence type="ECO:0000256" key="7">
    <source>
        <dbReference type="ARBA" id="ARBA00023125"/>
    </source>
</evidence>
<keyword evidence="13" id="KW-0812">Transmembrane</keyword>
<feature type="region of interest" description="Disordered" evidence="12">
    <location>
        <begin position="329"/>
        <end position="362"/>
    </location>
</feature>
<dbReference type="InterPro" id="IPR036236">
    <property type="entry name" value="Znf_C2H2_sf"/>
</dbReference>
<dbReference type="SUPFAM" id="SSF57667">
    <property type="entry name" value="beta-beta-alpha zinc fingers"/>
    <property type="match status" value="2"/>
</dbReference>
<keyword evidence="2" id="KW-0479">Metal-binding</keyword>
<comment type="similarity">
    <text evidence="10">Belongs to the Sp1 C2H2-type zinc-finger protein family.</text>
</comment>
<name>A0A0B7BCG1_9EUPU</name>
<keyword evidence="9" id="KW-0539">Nucleus</keyword>
<dbReference type="EMBL" id="HACG01043707">
    <property type="protein sequence ID" value="CEK90572.1"/>
    <property type="molecule type" value="Transcribed_RNA"/>
</dbReference>
<evidence type="ECO:0000256" key="13">
    <source>
        <dbReference type="SAM" id="Phobius"/>
    </source>
</evidence>
<evidence type="ECO:0000256" key="1">
    <source>
        <dbReference type="ARBA" id="ARBA00004123"/>
    </source>
</evidence>
<feature type="compositionally biased region" description="Acidic residues" evidence="12">
    <location>
        <begin position="337"/>
        <end position="354"/>
    </location>
</feature>
<evidence type="ECO:0000256" key="10">
    <source>
        <dbReference type="ARBA" id="ARBA00038409"/>
    </source>
</evidence>
<gene>
    <name evidence="15" type="primary">ORF177529</name>
</gene>
<proteinExistence type="inferred from homology"/>
<feature type="non-terminal residue" evidence="15">
    <location>
        <position position="1"/>
    </location>
</feature>
<keyword evidence="13" id="KW-0472">Membrane</keyword>
<keyword evidence="3" id="KW-0677">Repeat</keyword>
<evidence type="ECO:0000256" key="9">
    <source>
        <dbReference type="ARBA" id="ARBA00023242"/>
    </source>
</evidence>
<organism evidence="15">
    <name type="scientific">Arion vulgaris</name>
    <dbReference type="NCBI Taxonomy" id="1028688"/>
    <lineage>
        <taxon>Eukaryota</taxon>
        <taxon>Metazoa</taxon>
        <taxon>Spiralia</taxon>
        <taxon>Lophotrochozoa</taxon>
        <taxon>Mollusca</taxon>
        <taxon>Gastropoda</taxon>
        <taxon>Heterobranchia</taxon>
        <taxon>Euthyneura</taxon>
        <taxon>Panpulmonata</taxon>
        <taxon>Eupulmonata</taxon>
        <taxon>Stylommatophora</taxon>
        <taxon>Helicina</taxon>
        <taxon>Arionoidea</taxon>
        <taxon>Arionidae</taxon>
        <taxon>Arion</taxon>
    </lineage>
</organism>
<feature type="domain" description="C2H2-type" evidence="14">
    <location>
        <begin position="226"/>
        <end position="255"/>
    </location>
</feature>
<dbReference type="Gene3D" id="3.30.160.60">
    <property type="entry name" value="Classic Zinc Finger"/>
    <property type="match status" value="3"/>
</dbReference>
<dbReference type="FunFam" id="3.30.160.60:FF:000026">
    <property type="entry name" value="Transcription factor Sp3"/>
    <property type="match status" value="1"/>
</dbReference>